<feature type="domain" description="HTH tetR-type" evidence="5">
    <location>
        <begin position="6"/>
        <end position="66"/>
    </location>
</feature>
<evidence type="ECO:0000256" key="4">
    <source>
        <dbReference type="PROSITE-ProRule" id="PRU00335"/>
    </source>
</evidence>
<dbReference type="SUPFAM" id="SSF46689">
    <property type="entry name" value="Homeodomain-like"/>
    <property type="match status" value="1"/>
</dbReference>
<keyword evidence="3" id="KW-0804">Transcription</keyword>
<dbReference type="InterPro" id="IPR001647">
    <property type="entry name" value="HTH_TetR"/>
</dbReference>
<dbReference type="Proteomes" id="UP000595823">
    <property type="component" value="Chromosome"/>
</dbReference>
<dbReference type="InterPro" id="IPR036271">
    <property type="entry name" value="Tet_transcr_reg_TetR-rel_C_sf"/>
</dbReference>
<dbReference type="Pfam" id="PF00440">
    <property type="entry name" value="TetR_N"/>
    <property type="match status" value="1"/>
</dbReference>
<evidence type="ECO:0000313" key="6">
    <source>
        <dbReference type="EMBL" id="QQK76234.1"/>
    </source>
</evidence>
<dbReference type="PRINTS" id="PR00455">
    <property type="entry name" value="HTHTETR"/>
</dbReference>
<keyword evidence="2 4" id="KW-0238">DNA-binding</keyword>
<dbReference type="AlphaFoldDB" id="A0A7T7CBV9"/>
<evidence type="ECO:0000256" key="1">
    <source>
        <dbReference type="ARBA" id="ARBA00023015"/>
    </source>
</evidence>
<evidence type="ECO:0000313" key="7">
    <source>
        <dbReference type="Proteomes" id="UP000595823"/>
    </source>
</evidence>
<proteinExistence type="predicted"/>
<keyword evidence="1" id="KW-0805">Transcription regulation</keyword>
<dbReference type="SUPFAM" id="SSF48498">
    <property type="entry name" value="Tetracyclin repressor-like, C-terminal domain"/>
    <property type="match status" value="1"/>
</dbReference>
<dbReference type="GO" id="GO:0003677">
    <property type="term" value="F:DNA binding"/>
    <property type="evidence" value="ECO:0007669"/>
    <property type="project" value="UniProtKB-UniRule"/>
</dbReference>
<reference evidence="6 7" key="1">
    <citation type="submission" date="2020-06" db="EMBL/GenBank/DDBJ databases">
        <title>Genomic analysis of Salicibibacter sp. NKC5-3.</title>
        <authorList>
            <person name="Oh Y.J."/>
        </authorList>
    </citation>
    <scope>NUCLEOTIDE SEQUENCE [LARGE SCALE GENOMIC DNA]</scope>
    <source>
        <strain evidence="6 7">NKC5-3</strain>
    </source>
</reference>
<dbReference type="PROSITE" id="PS50977">
    <property type="entry name" value="HTH_TETR_2"/>
    <property type="match status" value="1"/>
</dbReference>
<protein>
    <submittedName>
        <fullName evidence="6">TetR/AcrR family transcriptional regulator</fullName>
    </submittedName>
</protein>
<dbReference type="RefSeq" id="WP_200123367.1">
    <property type="nucleotide sequence ID" value="NZ_CP054705.1"/>
</dbReference>
<name>A0A7T7CBV9_9BACI</name>
<dbReference type="Gene3D" id="1.10.357.10">
    <property type="entry name" value="Tetracycline Repressor, domain 2"/>
    <property type="match status" value="1"/>
</dbReference>
<dbReference type="PANTHER" id="PTHR47506:SF1">
    <property type="entry name" value="HTH-TYPE TRANSCRIPTIONAL REGULATOR YJDC"/>
    <property type="match status" value="1"/>
</dbReference>
<keyword evidence="7" id="KW-1185">Reference proteome</keyword>
<dbReference type="EMBL" id="CP054705">
    <property type="protein sequence ID" value="QQK76234.1"/>
    <property type="molecule type" value="Genomic_DNA"/>
</dbReference>
<dbReference type="PANTHER" id="PTHR47506">
    <property type="entry name" value="TRANSCRIPTIONAL REGULATORY PROTEIN"/>
    <property type="match status" value="1"/>
</dbReference>
<evidence type="ECO:0000259" key="5">
    <source>
        <dbReference type="PROSITE" id="PS50977"/>
    </source>
</evidence>
<dbReference type="InterPro" id="IPR011075">
    <property type="entry name" value="TetR_C"/>
</dbReference>
<organism evidence="6 7">
    <name type="scientific">Salicibibacter cibarius</name>
    <dbReference type="NCBI Taxonomy" id="2743000"/>
    <lineage>
        <taxon>Bacteria</taxon>
        <taxon>Bacillati</taxon>
        <taxon>Bacillota</taxon>
        <taxon>Bacilli</taxon>
        <taxon>Bacillales</taxon>
        <taxon>Bacillaceae</taxon>
        <taxon>Salicibibacter</taxon>
    </lineage>
</organism>
<gene>
    <name evidence="6" type="ORF">HUG15_12155</name>
</gene>
<dbReference type="InterPro" id="IPR009057">
    <property type="entry name" value="Homeodomain-like_sf"/>
</dbReference>
<dbReference type="Pfam" id="PF16925">
    <property type="entry name" value="TetR_C_13"/>
    <property type="match status" value="1"/>
</dbReference>
<sequence>MARSKEYDEDAVLHKAMKLFWHQGYEKTSMQDLVTQMGIHRRSIYDTFGSKHALYMKALKRYVETVEANIKKQLTSMDSAMQGIRRLFEMTIHRKETLPSGCLTVNTAIELAEHDQEAMDMVMDSFSSTENMLYELVLRGQKSGEIPERHDAKKLARFLNNSFVGLRVLAKTRKDTQKMEEIIEMTLIALD</sequence>
<dbReference type="Gene3D" id="1.10.10.60">
    <property type="entry name" value="Homeodomain-like"/>
    <property type="match status" value="1"/>
</dbReference>
<dbReference type="KEGG" id="scia:HUG15_12155"/>
<accession>A0A7T7CBV9</accession>
<evidence type="ECO:0000256" key="2">
    <source>
        <dbReference type="ARBA" id="ARBA00023125"/>
    </source>
</evidence>
<feature type="DNA-binding region" description="H-T-H motif" evidence="4">
    <location>
        <begin position="29"/>
        <end position="48"/>
    </location>
</feature>
<evidence type="ECO:0000256" key="3">
    <source>
        <dbReference type="ARBA" id="ARBA00023163"/>
    </source>
</evidence>